<dbReference type="GO" id="GO:0046404">
    <property type="term" value="F:ATP-dependent polydeoxyribonucleotide 5'-hydroxyl-kinase activity"/>
    <property type="evidence" value="ECO:0007669"/>
    <property type="project" value="TreeGrafter"/>
</dbReference>
<dbReference type="EMBL" id="PVNL01000030">
    <property type="protein sequence ID" value="PRQ09101.1"/>
    <property type="molecule type" value="Genomic_DNA"/>
</dbReference>
<dbReference type="InterPro" id="IPR027417">
    <property type="entry name" value="P-loop_NTPase"/>
</dbReference>
<accession>A0A2S9YVH0</accession>
<dbReference type="GO" id="GO:0003690">
    <property type="term" value="F:double-stranded DNA binding"/>
    <property type="evidence" value="ECO:0007669"/>
    <property type="project" value="TreeGrafter"/>
</dbReference>
<dbReference type="PANTHER" id="PTHR12083:SF9">
    <property type="entry name" value="BIFUNCTIONAL POLYNUCLEOTIDE PHOSPHATASE_KINASE"/>
    <property type="match status" value="1"/>
</dbReference>
<dbReference type="Proteomes" id="UP000238823">
    <property type="component" value="Unassembled WGS sequence"/>
</dbReference>
<dbReference type="InterPro" id="IPR017101">
    <property type="entry name" value="P-loop_ATP/GTP-bd_All4644_prd"/>
</dbReference>
<dbReference type="Pfam" id="PF13671">
    <property type="entry name" value="AAA_33"/>
    <property type="match status" value="1"/>
</dbReference>
<reference evidence="1 2" key="1">
    <citation type="submission" date="2018-03" db="EMBL/GenBank/DDBJ databases">
        <title>Draft Genome Sequences of the Obligatory Marine Myxobacteria Enhygromyxa salina SWB007.</title>
        <authorList>
            <person name="Poehlein A."/>
            <person name="Moghaddam J.A."/>
            <person name="Harms H."/>
            <person name="Alanjari M."/>
            <person name="Koenig G.M."/>
            <person name="Daniel R."/>
            <person name="Schaeberle T.F."/>
        </authorList>
    </citation>
    <scope>NUCLEOTIDE SEQUENCE [LARGE SCALE GENOMIC DNA]</scope>
    <source>
        <strain evidence="1 2">SWB007</strain>
    </source>
</reference>
<dbReference type="SUPFAM" id="SSF52540">
    <property type="entry name" value="P-loop containing nucleoside triphosphate hydrolases"/>
    <property type="match status" value="1"/>
</dbReference>
<protein>
    <submittedName>
        <fullName evidence="1">Zeta toxin</fullName>
    </submittedName>
</protein>
<dbReference type="GO" id="GO:0006281">
    <property type="term" value="P:DNA repair"/>
    <property type="evidence" value="ECO:0007669"/>
    <property type="project" value="TreeGrafter"/>
</dbReference>
<comment type="caution">
    <text evidence="1">The sequence shown here is derived from an EMBL/GenBank/DDBJ whole genome shotgun (WGS) entry which is preliminary data.</text>
</comment>
<evidence type="ECO:0000313" key="1">
    <source>
        <dbReference type="EMBL" id="PRQ09101.1"/>
    </source>
</evidence>
<sequence>MLLVHACPPPLALDSIARGDPCYLAPMEAVVFVGVQGSGKSTFFARHYADTHVRLNRDMLRTGNREAVLMHACLAVGQAFVIDNTNPKRDTRARYVAAAKAAGFRTIVVVFSVPLELALARNAAREAAARVSEIAIRGTFAKLEAVTDDEGFDEVRTVTEAA</sequence>
<dbReference type="AlphaFoldDB" id="A0A2S9YVH0"/>
<evidence type="ECO:0000313" key="2">
    <source>
        <dbReference type="Proteomes" id="UP000238823"/>
    </source>
</evidence>
<gene>
    <name evidence="1" type="ORF">ENSA7_10910</name>
</gene>
<name>A0A2S9YVH0_9BACT</name>
<dbReference type="PANTHER" id="PTHR12083">
    <property type="entry name" value="BIFUNCTIONAL POLYNUCLEOTIDE PHOSPHATASE/KINASE"/>
    <property type="match status" value="1"/>
</dbReference>
<dbReference type="PIRSF" id="PIRSF037081">
    <property type="entry name" value="P-loop_All4644_prd"/>
    <property type="match status" value="1"/>
</dbReference>
<dbReference type="GO" id="GO:0046403">
    <property type="term" value="F:polynucleotide 3'-phosphatase activity"/>
    <property type="evidence" value="ECO:0007669"/>
    <property type="project" value="TreeGrafter"/>
</dbReference>
<proteinExistence type="predicted"/>
<dbReference type="Gene3D" id="3.40.50.300">
    <property type="entry name" value="P-loop containing nucleotide triphosphate hydrolases"/>
    <property type="match status" value="1"/>
</dbReference>
<organism evidence="1 2">
    <name type="scientific">Enhygromyxa salina</name>
    <dbReference type="NCBI Taxonomy" id="215803"/>
    <lineage>
        <taxon>Bacteria</taxon>
        <taxon>Pseudomonadati</taxon>
        <taxon>Myxococcota</taxon>
        <taxon>Polyangia</taxon>
        <taxon>Nannocystales</taxon>
        <taxon>Nannocystaceae</taxon>
        <taxon>Enhygromyxa</taxon>
    </lineage>
</organism>